<organism evidence="2 3">
    <name type="scientific">Sesamum alatum</name>
    <dbReference type="NCBI Taxonomy" id="300844"/>
    <lineage>
        <taxon>Eukaryota</taxon>
        <taxon>Viridiplantae</taxon>
        <taxon>Streptophyta</taxon>
        <taxon>Embryophyta</taxon>
        <taxon>Tracheophyta</taxon>
        <taxon>Spermatophyta</taxon>
        <taxon>Magnoliopsida</taxon>
        <taxon>eudicotyledons</taxon>
        <taxon>Gunneridae</taxon>
        <taxon>Pentapetalae</taxon>
        <taxon>asterids</taxon>
        <taxon>lamiids</taxon>
        <taxon>Lamiales</taxon>
        <taxon>Pedaliaceae</taxon>
        <taxon>Sesamum</taxon>
    </lineage>
</organism>
<proteinExistence type="predicted"/>
<dbReference type="Proteomes" id="UP001293254">
    <property type="component" value="Unassembled WGS sequence"/>
</dbReference>
<gene>
    <name evidence="2" type="ORF">Salat_0611100</name>
</gene>
<reference evidence="2" key="1">
    <citation type="submission" date="2020-06" db="EMBL/GenBank/DDBJ databases">
        <authorList>
            <person name="Li T."/>
            <person name="Hu X."/>
            <person name="Zhang T."/>
            <person name="Song X."/>
            <person name="Zhang H."/>
            <person name="Dai N."/>
            <person name="Sheng W."/>
            <person name="Hou X."/>
            <person name="Wei L."/>
        </authorList>
    </citation>
    <scope>NUCLEOTIDE SEQUENCE</scope>
    <source>
        <strain evidence="2">3651</strain>
        <tissue evidence="2">Leaf</tissue>
    </source>
</reference>
<feature type="region of interest" description="Disordered" evidence="1">
    <location>
        <begin position="123"/>
        <end position="155"/>
    </location>
</feature>
<evidence type="ECO:0000256" key="1">
    <source>
        <dbReference type="SAM" id="MobiDB-lite"/>
    </source>
</evidence>
<feature type="compositionally biased region" description="Acidic residues" evidence="1">
    <location>
        <begin position="123"/>
        <end position="146"/>
    </location>
</feature>
<accession>A0AAE1YR79</accession>
<keyword evidence="3" id="KW-1185">Reference proteome</keyword>
<protein>
    <submittedName>
        <fullName evidence="2">Uncharacterized protein</fullName>
    </submittedName>
</protein>
<name>A0AAE1YR79_9LAMI</name>
<dbReference type="EMBL" id="JACGWO010000002">
    <property type="protein sequence ID" value="KAK4434483.1"/>
    <property type="molecule type" value="Genomic_DNA"/>
</dbReference>
<reference evidence="2" key="2">
    <citation type="journal article" date="2024" name="Plant">
        <title>Genomic evolution and insights into agronomic trait innovations of Sesamum species.</title>
        <authorList>
            <person name="Miao H."/>
            <person name="Wang L."/>
            <person name="Qu L."/>
            <person name="Liu H."/>
            <person name="Sun Y."/>
            <person name="Le M."/>
            <person name="Wang Q."/>
            <person name="Wei S."/>
            <person name="Zheng Y."/>
            <person name="Lin W."/>
            <person name="Duan Y."/>
            <person name="Cao H."/>
            <person name="Xiong S."/>
            <person name="Wang X."/>
            <person name="Wei L."/>
            <person name="Li C."/>
            <person name="Ma Q."/>
            <person name="Ju M."/>
            <person name="Zhao R."/>
            <person name="Li G."/>
            <person name="Mu C."/>
            <person name="Tian Q."/>
            <person name="Mei H."/>
            <person name="Zhang T."/>
            <person name="Gao T."/>
            <person name="Zhang H."/>
        </authorList>
    </citation>
    <scope>NUCLEOTIDE SEQUENCE</scope>
    <source>
        <strain evidence="2">3651</strain>
    </source>
</reference>
<sequence>MGLKRSARHVDMPPPRYHPQSDSITLAIHYDGVARHVSEAMYVRGSLCKFDYIMPKEMCFENLNAICDTLIIERGRRFYIIMNKGFKLLIDNKDLKTEWMKVKKLREMHIYVEVDVGDEVGEEAEGVEGAEDGNEDAEGGNDEGDEDGNKGLKGGMRGIGRLKGGIREMRIWLIVAMKLGKRKTCSNAM</sequence>
<evidence type="ECO:0000313" key="2">
    <source>
        <dbReference type="EMBL" id="KAK4434483.1"/>
    </source>
</evidence>
<evidence type="ECO:0000313" key="3">
    <source>
        <dbReference type="Proteomes" id="UP001293254"/>
    </source>
</evidence>
<dbReference type="AlphaFoldDB" id="A0AAE1YR79"/>
<comment type="caution">
    <text evidence="2">The sequence shown here is derived from an EMBL/GenBank/DDBJ whole genome shotgun (WGS) entry which is preliminary data.</text>
</comment>